<accession>A0A1I5RAK3</accession>
<sequence length="765" mass="84145">MAYRRSIMRRPLDRDARRAEVEKIDAAIFSDRDGARDEAERDETLRTPVRIHVFIVDEVEDTGIRRKLLAAARKGIRDENGQGFLAQSPELAASFAFELMKGKSKADLESETPAQAAQRAATLFRRHRAAVFKDMIADALEARGLTAAADTVEGVFDRLDAAGTQPGGTDFADHVIDALDATGNYVTSAVTRPVKAADIRPLVGSVKALGKGRQDEIAAALAARGVVNPLAIQREAIAATLPSTAYHRLLTVAKNAISANGGASVLAVYGFDELAGAALYEALKGEAKPAEVEEETVRAAVEEFFRQNQAVLYKDRIAAVFAERYVDADAGRVDAAYELLRERRVPLNDPDFAEKLIESLPELRVYENYEPLFSTLRDSGPSAPMQDFRQPLPPGLKRSAISLLNSLNVNPDTLDNDWARAALSSVGSGGAYGSGGSGGTFSGVLGGLASPPHLPPVRMRRFEDEFTAGIEGDRIRTMARAYYIYQFDRLGIIDMVEELIARQRSFSYDLGNSPANALMSHYRQVYRIVYPAAEDRRRTFAAVFEEGPRGEASRNLLGALGEAGIDLQRVNNAGAYFSGDVGRGYSYARFRFVRAGMNLQRFLSDVGGYHMPDLVDRCWHQLHFCFSILERPEVQQYWGGRFNSGLWAVVEGLLNEAIGDSREDRRRVYGTQLTDRARTLAVFGHDLFDWLADNASTLQTAPDAEIDRGLAVLQNWLAAFRRPDTVGDWIDDDSFYDGGEDAPTDIGDEYAAEAERDALQDADML</sequence>
<protein>
    <submittedName>
        <fullName evidence="1">Uncharacterized protein</fullName>
    </submittedName>
</protein>
<dbReference type="Proteomes" id="UP000199356">
    <property type="component" value="Unassembled WGS sequence"/>
</dbReference>
<dbReference type="RefSeq" id="WP_093421847.1">
    <property type="nucleotide sequence ID" value="NZ_FOXA01000008.1"/>
</dbReference>
<dbReference type="AlphaFoldDB" id="A0A1I5RAK3"/>
<name>A0A1I5RAK3_9RHOB</name>
<organism evidence="1 2">
    <name type="scientific">Tranquillimonas alkanivorans</name>
    <dbReference type="NCBI Taxonomy" id="441119"/>
    <lineage>
        <taxon>Bacteria</taxon>
        <taxon>Pseudomonadati</taxon>
        <taxon>Pseudomonadota</taxon>
        <taxon>Alphaproteobacteria</taxon>
        <taxon>Rhodobacterales</taxon>
        <taxon>Roseobacteraceae</taxon>
        <taxon>Tranquillimonas</taxon>
    </lineage>
</organism>
<dbReference type="EMBL" id="FOXA01000008">
    <property type="protein sequence ID" value="SFP55549.1"/>
    <property type="molecule type" value="Genomic_DNA"/>
</dbReference>
<reference evidence="1 2" key="1">
    <citation type="submission" date="2016-10" db="EMBL/GenBank/DDBJ databases">
        <authorList>
            <person name="de Groot N.N."/>
        </authorList>
    </citation>
    <scope>NUCLEOTIDE SEQUENCE [LARGE SCALE GENOMIC DNA]</scope>
    <source>
        <strain evidence="1 2">DSM 19547</strain>
    </source>
</reference>
<gene>
    <name evidence="1" type="ORF">SAMN04488047_10879</name>
</gene>
<keyword evidence="2" id="KW-1185">Reference proteome</keyword>
<dbReference type="OrthoDB" id="503934at2"/>
<evidence type="ECO:0000313" key="2">
    <source>
        <dbReference type="Proteomes" id="UP000199356"/>
    </source>
</evidence>
<dbReference type="STRING" id="441119.SAMN04488047_10879"/>
<evidence type="ECO:0000313" key="1">
    <source>
        <dbReference type="EMBL" id="SFP55549.1"/>
    </source>
</evidence>
<proteinExistence type="predicted"/>